<dbReference type="AlphaFoldDB" id="A0A4U8WNA0"/>
<evidence type="ECO:0000313" key="2">
    <source>
        <dbReference type="Proteomes" id="UP000290013"/>
    </source>
</evidence>
<dbReference type="KEGG" id="ctai:NCTC12078_02443"/>
<accession>A0A4U8WNA0</accession>
<organism evidence="1 2">
    <name type="scientific">Chryseobacterium taihuense</name>
    <dbReference type="NCBI Taxonomy" id="1141221"/>
    <lineage>
        <taxon>Bacteria</taxon>
        <taxon>Pseudomonadati</taxon>
        <taxon>Bacteroidota</taxon>
        <taxon>Flavobacteriia</taxon>
        <taxon>Flavobacteriales</taxon>
        <taxon>Weeksellaceae</taxon>
        <taxon>Chryseobacterium group</taxon>
        <taxon>Chryseobacterium</taxon>
    </lineage>
</organism>
<sequence>MKASKILSVLFILILNLFNAQSITFISEKTNLPIPKVSVFGKDGSILAISDIDGKIEKSALTKEQEHFQLIYDNIILARLSYADFNKEIIKLDDKIKDIEPVVIKNSKPAKYIKIRGNFNTYVTINTKLNCYADGVITYVFDNKTKKLKSANVEQYRVFRLEDAKNEKKETASWDYNSFLDLPKLKDVGNIAEFKSKRATIKELKGFNKDEIEITGEALQEKELALFGYRFFDVKGIINHSYEKDSEKTLRDFLESNEISFIKLKHKSEPDYNQVIVYRNFYSVEIDFTDDNDVEQKVKFNKNSSDYHTNYWKDSSFPNMQTVFSSFFKDKLKEQQNKK</sequence>
<dbReference type="Proteomes" id="UP000290013">
    <property type="component" value="Chromosome"/>
</dbReference>
<evidence type="ECO:0000313" key="1">
    <source>
        <dbReference type="EMBL" id="VFB04418.1"/>
    </source>
</evidence>
<gene>
    <name evidence="1" type="ORF">NCTC12078_02443</name>
</gene>
<protein>
    <submittedName>
        <fullName evidence="1">Uncharacterized protein</fullName>
    </submittedName>
</protein>
<proteinExistence type="predicted"/>
<name>A0A4U8WNA0_9FLAO</name>
<dbReference type="RefSeq" id="WP_130914665.1">
    <property type="nucleotide sequence ID" value="NZ_LR215974.1"/>
</dbReference>
<dbReference type="EMBL" id="LR215974">
    <property type="protein sequence ID" value="VFB04418.1"/>
    <property type="molecule type" value="Genomic_DNA"/>
</dbReference>
<reference evidence="1 2" key="1">
    <citation type="submission" date="2019-02" db="EMBL/GenBank/DDBJ databases">
        <authorList>
            <consortium name="Pathogen Informatics"/>
        </authorList>
    </citation>
    <scope>NUCLEOTIDE SEQUENCE [LARGE SCALE GENOMIC DNA]</scope>
    <source>
        <strain evidence="1 2">3012STDY6944375</strain>
    </source>
</reference>